<evidence type="ECO:0000256" key="3">
    <source>
        <dbReference type="SAM" id="MobiDB-lite"/>
    </source>
</evidence>
<dbReference type="PANTHER" id="PTHR35377:SF5">
    <property type="entry name" value="ANTITOXIN VAPB46"/>
    <property type="match status" value="1"/>
</dbReference>
<dbReference type="InterPro" id="IPR051416">
    <property type="entry name" value="phD-YefM_TA_antitoxins"/>
</dbReference>
<organism evidence="4 5">
    <name type="scientific">Svornostia abyssi</name>
    <dbReference type="NCBI Taxonomy" id="2898438"/>
    <lineage>
        <taxon>Bacteria</taxon>
        <taxon>Bacillati</taxon>
        <taxon>Actinomycetota</taxon>
        <taxon>Thermoleophilia</taxon>
        <taxon>Solirubrobacterales</taxon>
        <taxon>Baekduiaceae</taxon>
        <taxon>Svornostia</taxon>
    </lineage>
</organism>
<reference evidence="5" key="1">
    <citation type="submission" date="2021-11" db="EMBL/GenBank/DDBJ databases">
        <title>Cultivation dependent microbiological survey of springs from the worlds oldest radium mine currently devoted to the extraction of radon-saturated water.</title>
        <authorList>
            <person name="Kapinusova G."/>
            <person name="Smrhova T."/>
            <person name="Strejcek M."/>
            <person name="Suman J."/>
            <person name="Jani K."/>
            <person name="Pajer P."/>
            <person name="Uhlik O."/>
        </authorList>
    </citation>
    <scope>NUCLEOTIDE SEQUENCE [LARGE SCALE GENOMIC DNA]</scope>
    <source>
        <strain evidence="5">J379</strain>
    </source>
</reference>
<accession>A0ABY5PNP3</accession>
<sequence length="94" mass="10568">MTPQQLKSEVGIRELHNQLSRYVRHVREGGEVVVTMHGKAVARLTPIEERPDPLADLRARGLVTEPARPKRPIDPDTLVQASGSVSELVRDQRR</sequence>
<dbReference type="Proteomes" id="UP001058860">
    <property type="component" value="Chromosome"/>
</dbReference>
<keyword evidence="5" id="KW-1185">Reference proteome</keyword>
<dbReference type="Gene3D" id="3.40.1620.10">
    <property type="entry name" value="YefM-like domain"/>
    <property type="match status" value="1"/>
</dbReference>
<dbReference type="PANTHER" id="PTHR35377">
    <property type="entry name" value="ANTITOXIN VAPB49-RELATED-RELATED"/>
    <property type="match status" value="1"/>
</dbReference>
<dbReference type="InterPro" id="IPR036165">
    <property type="entry name" value="YefM-like_sf"/>
</dbReference>
<dbReference type="EMBL" id="CP088295">
    <property type="protein sequence ID" value="UUY06192.1"/>
    <property type="molecule type" value="Genomic_DNA"/>
</dbReference>
<dbReference type="RefSeq" id="WP_353866617.1">
    <property type="nucleotide sequence ID" value="NZ_CP088295.1"/>
</dbReference>
<dbReference type="Pfam" id="PF02604">
    <property type="entry name" value="PhdYeFM_antitox"/>
    <property type="match status" value="1"/>
</dbReference>
<protein>
    <recommendedName>
        <fullName evidence="2">Antitoxin</fullName>
    </recommendedName>
</protein>
<dbReference type="InterPro" id="IPR006442">
    <property type="entry name" value="Antitoxin_Phd/YefM"/>
</dbReference>
<name>A0ABY5PNP3_9ACTN</name>
<comment type="similarity">
    <text evidence="1 2">Belongs to the phD/YefM antitoxin family.</text>
</comment>
<feature type="region of interest" description="Disordered" evidence="3">
    <location>
        <begin position="62"/>
        <end position="94"/>
    </location>
</feature>
<evidence type="ECO:0000313" key="5">
    <source>
        <dbReference type="Proteomes" id="UP001058860"/>
    </source>
</evidence>
<dbReference type="NCBIfam" id="TIGR01552">
    <property type="entry name" value="phd_fam"/>
    <property type="match status" value="1"/>
</dbReference>
<proteinExistence type="inferred from homology"/>
<comment type="function">
    <text evidence="2">Antitoxin component of a type II toxin-antitoxin (TA) system.</text>
</comment>
<evidence type="ECO:0000256" key="1">
    <source>
        <dbReference type="ARBA" id="ARBA00009981"/>
    </source>
</evidence>
<evidence type="ECO:0000313" key="4">
    <source>
        <dbReference type="EMBL" id="UUY06192.1"/>
    </source>
</evidence>
<dbReference type="SUPFAM" id="SSF143120">
    <property type="entry name" value="YefM-like"/>
    <property type="match status" value="1"/>
</dbReference>
<evidence type="ECO:0000256" key="2">
    <source>
        <dbReference type="RuleBase" id="RU362080"/>
    </source>
</evidence>
<gene>
    <name evidence="4" type="ORF">LRS13_11970</name>
</gene>